<accession>A0A918PLX3</accession>
<name>A0A918PLX3_9BACT</name>
<reference evidence="1" key="2">
    <citation type="submission" date="2020-09" db="EMBL/GenBank/DDBJ databases">
        <authorList>
            <person name="Sun Q."/>
            <person name="Kim S."/>
        </authorList>
    </citation>
    <scope>NUCLEOTIDE SEQUENCE</scope>
    <source>
        <strain evidence="1">KCTC 12368</strain>
    </source>
</reference>
<organism evidence="1 2">
    <name type="scientific">Echinicola pacifica</name>
    <dbReference type="NCBI Taxonomy" id="346377"/>
    <lineage>
        <taxon>Bacteria</taxon>
        <taxon>Pseudomonadati</taxon>
        <taxon>Bacteroidota</taxon>
        <taxon>Cytophagia</taxon>
        <taxon>Cytophagales</taxon>
        <taxon>Cyclobacteriaceae</taxon>
        <taxon>Echinicola</taxon>
    </lineage>
</organism>
<comment type="caution">
    <text evidence="1">The sequence shown here is derived from an EMBL/GenBank/DDBJ whole genome shotgun (WGS) entry which is preliminary data.</text>
</comment>
<reference evidence="1" key="1">
    <citation type="journal article" date="2014" name="Int. J. Syst. Evol. Microbiol.">
        <title>Complete genome sequence of Corynebacterium casei LMG S-19264T (=DSM 44701T), isolated from a smear-ripened cheese.</title>
        <authorList>
            <consortium name="US DOE Joint Genome Institute (JGI-PGF)"/>
            <person name="Walter F."/>
            <person name="Albersmeier A."/>
            <person name="Kalinowski J."/>
            <person name="Ruckert C."/>
        </authorList>
    </citation>
    <scope>NUCLEOTIDE SEQUENCE</scope>
    <source>
        <strain evidence="1">KCTC 12368</strain>
    </source>
</reference>
<keyword evidence="2" id="KW-1185">Reference proteome</keyword>
<dbReference type="AlphaFoldDB" id="A0A918PLX3"/>
<dbReference type="EMBL" id="BMWX01000001">
    <property type="protein sequence ID" value="GGZ15652.1"/>
    <property type="molecule type" value="Genomic_DNA"/>
</dbReference>
<proteinExistence type="predicted"/>
<gene>
    <name evidence="1" type="ORF">GCM10007049_04780</name>
</gene>
<evidence type="ECO:0000313" key="2">
    <source>
        <dbReference type="Proteomes" id="UP000619457"/>
    </source>
</evidence>
<sequence length="59" mass="7138">MKKILPLFIPVLSETKEMEYQFEQKYIMSDKKFRQRFPDFKSCSYPTGVNHMVNSFIKL</sequence>
<protein>
    <submittedName>
        <fullName evidence="1">Uncharacterized protein</fullName>
    </submittedName>
</protein>
<evidence type="ECO:0000313" key="1">
    <source>
        <dbReference type="EMBL" id="GGZ15652.1"/>
    </source>
</evidence>
<dbReference type="Proteomes" id="UP000619457">
    <property type="component" value="Unassembled WGS sequence"/>
</dbReference>